<accession>A0A1L3JM46</accession>
<dbReference type="KEGG" id="ten:LPB136_12670"/>
<evidence type="ECO:0000259" key="1">
    <source>
        <dbReference type="Pfam" id="PF00849"/>
    </source>
</evidence>
<gene>
    <name evidence="2" type="ORF">LPB136_12670</name>
</gene>
<proteinExistence type="predicted"/>
<dbReference type="STRING" id="1850252.LPB136_12670"/>
<keyword evidence="3" id="KW-1185">Reference proteome</keyword>
<dbReference type="AlphaFoldDB" id="A0A1L3JM46"/>
<dbReference type="InterPro" id="IPR050188">
    <property type="entry name" value="RluA_PseudoU_synthase"/>
</dbReference>
<dbReference type="OrthoDB" id="9807829at2"/>
<dbReference type="RefSeq" id="WP_072556696.1">
    <property type="nucleotide sequence ID" value="NZ_CP018155.1"/>
</dbReference>
<dbReference type="InterPro" id="IPR006145">
    <property type="entry name" value="PsdUridine_synth_RsuA/RluA"/>
</dbReference>
<dbReference type="GO" id="GO:0003723">
    <property type="term" value="F:RNA binding"/>
    <property type="evidence" value="ECO:0007669"/>
    <property type="project" value="InterPro"/>
</dbReference>
<organism evidence="2 3">
    <name type="scientific">Tenacibaculum todarodis</name>
    <dbReference type="NCBI Taxonomy" id="1850252"/>
    <lineage>
        <taxon>Bacteria</taxon>
        <taxon>Pseudomonadati</taxon>
        <taxon>Bacteroidota</taxon>
        <taxon>Flavobacteriia</taxon>
        <taxon>Flavobacteriales</taxon>
        <taxon>Flavobacteriaceae</taxon>
        <taxon>Tenacibaculum</taxon>
    </lineage>
</organism>
<dbReference type="PANTHER" id="PTHR21600:SF89">
    <property type="entry name" value="RIBOSOMAL LARGE SUBUNIT PSEUDOURIDINE SYNTHASE A"/>
    <property type="match status" value="1"/>
</dbReference>
<evidence type="ECO:0000313" key="3">
    <source>
        <dbReference type="Proteomes" id="UP000181898"/>
    </source>
</evidence>
<protein>
    <submittedName>
        <fullName evidence="2">RNA pseudouridine synthase</fullName>
    </submittedName>
</protein>
<feature type="domain" description="Pseudouridine synthase RsuA/RluA-like" evidence="1">
    <location>
        <begin position="362"/>
        <end position="509"/>
    </location>
</feature>
<sequence>MKHFQHFKTDISEIELPAKFTFPFYYEPSLIAKIAAKELQEYLENQTDFEHNFGLNETQTDLPIGKMFGVLVVKNEKNEIGYLAAFSGKLADKSLPEKFVPPVFNMRTEGSFYIKGELEIDEINRQLSLLKKDKNYNKLKKSVKKITETIAEDLALQRKKMRLSKKDRKLRKKNAQATLNDSDFNNLIKKLTQESYNDQFFYKELVEYYDLKIKKNRLELINFEEKIASLKTARKEKSNYLQQTLFSKYAFLNQQKELKNLLDIFNNPAIKPPAGAGECAAPKLLQYAFLNNLTPISMSEFWWGISPNSAIRKHKNYYPACQSRCKPILAHMLEGVEMDANLLIENVSEEKELEIIYEDDVLLVVNKPAELLSVPGKEITDSVYTRIKEKYPNATGPLIVHRLDMATSGILLLTKTKEANKTLQSQFINRTIKKRYIALLEGNLTEKKGEINLPLRVDLDDRPRQLVCFEHGKNAVTEWEIIEQKNNTTRVYFYPITGRTHQLRVHAAHKDGLNSPIIGDDLYGTKKNRLHLHAEFIEFLHPTSRDKMSFSIKPNF</sequence>
<dbReference type="PANTHER" id="PTHR21600">
    <property type="entry name" value="MITOCHONDRIAL RNA PSEUDOURIDINE SYNTHASE"/>
    <property type="match status" value="1"/>
</dbReference>
<dbReference type="Proteomes" id="UP000181898">
    <property type="component" value="Chromosome"/>
</dbReference>
<dbReference type="InterPro" id="IPR020103">
    <property type="entry name" value="PsdUridine_synth_cat_dom_sf"/>
</dbReference>
<dbReference type="EMBL" id="CP018155">
    <property type="protein sequence ID" value="APG66173.1"/>
    <property type="molecule type" value="Genomic_DNA"/>
</dbReference>
<dbReference type="PROSITE" id="PS01129">
    <property type="entry name" value="PSI_RLU"/>
    <property type="match status" value="1"/>
</dbReference>
<dbReference type="CDD" id="cd02869">
    <property type="entry name" value="PseudoU_synth_RluA_like"/>
    <property type="match status" value="1"/>
</dbReference>
<dbReference type="InterPro" id="IPR006224">
    <property type="entry name" value="PsdUridine_synth_RluA-like_CS"/>
</dbReference>
<dbReference type="GO" id="GO:0009982">
    <property type="term" value="F:pseudouridine synthase activity"/>
    <property type="evidence" value="ECO:0007669"/>
    <property type="project" value="InterPro"/>
</dbReference>
<name>A0A1L3JM46_9FLAO</name>
<dbReference type="GO" id="GO:0140098">
    <property type="term" value="F:catalytic activity, acting on RNA"/>
    <property type="evidence" value="ECO:0007669"/>
    <property type="project" value="UniProtKB-ARBA"/>
</dbReference>
<reference evidence="2 3" key="1">
    <citation type="submission" date="2016-11" db="EMBL/GenBank/DDBJ databases">
        <title>Tenacibaculum sp. LPB0136, isolated from marine environment.</title>
        <authorList>
            <person name="Kim E."/>
            <person name="Yi H."/>
        </authorList>
    </citation>
    <scope>NUCLEOTIDE SEQUENCE [LARGE SCALE GENOMIC DNA]</scope>
    <source>
        <strain evidence="2 3">LPB0136</strain>
    </source>
</reference>
<evidence type="ECO:0000313" key="2">
    <source>
        <dbReference type="EMBL" id="APG66173.1"/>
    </source>
</evidence>
<dbReference type="Gene3D" id="3.30.2350.10">
    <property type="entry name" value="Pseudouridine synthase"/>
    <property type="match status" value="1"/>
</dbReference>
<dbReference type="SUPFAM" id="SSF55120">
    <property type="entry name" value="Pseudouridine synthase"/>
    <property type="match status" value="1"/>
</dbReference>
<dbReference type="GO" id="GO:0000455">
    <property type="term" value="P:enzyme-directed rRNA pseudouridine synthesis"/>
    <property type="evidence" value="ECO:0007669"/>
    <property type="project" value="TreeGrafter"/>
</dbReference>
<dbReference type="Pfam" id="PF00849">
    <property type="entry name" value="PseudoU_synth_2"/>
    <property type="match status" value="1"/>
</dbReference>